<feature type="compositionally biased region" description="Polar residues" evidence="1">
    <location>
        <begin position="46"/>
        <end position="74"/>
    </location>
</feature>
<comment type="caution">
    <text evidence="2">The sequence shown here is derived from an EMBL/GenBank/DDBJ whole genome shotgun (WGS) entry which is preliminary data.</text>
</comment>
<dbReference type="AlphaFoldDB" id="A0AAJ2LRI6"/>
<dbReference type="EMBL" id="JAVLSF010000255">
    <property type="protein sequence ID" value="MDR9777871.1"/>
    <property type="molecule type" value="Genomic_DNA"/>
</dbReference>
<name>A0AAJ2LRI6_9HYPH</name>
<gene>
    <name evidence="2" type="ORF">RJJ65_35650</name>
</gene>
<evidence type="ECO:0000313" key="2">
    <source>
        <dbReference type="EMBL" id="MDR9777871.1"/>
    </source>
</evidence>
<accession>A0AAJ2LRI6</accession>
<sequence length="105" mass="11408">YFAPNDQSGQVDVVSIKQLEQSLGINLFPSMPAALKTKRSLLPLNANQASKANPSWGTGSTKVDMGAQNNSSGHHTSKADHSDADWMTQIKQQLVELIVGFLRSR</sequence>
<dbReference type="Proteomes" id="UP001268610">
    <property type="component" value="Unassembled WGS sequence"/>
</dbReference>
<feature type="non-terminal residue" evidence="2">
    <location>
        <position position="1"/>
    </location>
</feature>
<proteinExistence type="predicted"/>
<reference evidence="2" key="1">
    <citation type="submission" date="2023-04" db="EMBL/GenBank/DDBJ databases">
        <title>Genomic characterization of faba bean (Vicia faba) microsymbionts in Mexican soils.</title>
        <authorList>
            <person name="Rivera Orduna F.N."/>
            <person name="Guevara-Luna J."/>
            <person name="Yan J."/>
            <person name="Arroyo-Herrera I."/>
            <person name="Li Y."/>
            <person name="Vasquez-Murrieta M.S."/>
            <person name="Wang E.T."/>
        </authorList>
    </citation>
    <scope>NUCLEOTIDE SEQUENCE</scope>
    <source>
        <strain evidence="2">CH26</strain>
    </source>
</reference>
<organism evidence="2 3">
    <name type="scientific">Rhizobium hidalgonense</name>
    <dbReference type="NCBI Taxonomy" id="1538159"/>
    <lineage>
        <taxon>Bacteria</taxon>
        <taxon>Pseudomonadati</taxon>
        <taxon>Pseudomonadota</taxon>
        <taxon>Alphaproteobacteria</taxon>
        <taxon>Hyphomicrobiales</taxon>
        <taxon>Rhizobiaceae</taxon>
        <taxon>Rhizobium/Agrobacterium group</taxon>
        <taxon>Rhizobium</taxon>
    </lineage>
</organism>
<protein>
    <submittedName>
        <fullName evidence="2">Uncharacterized protein</fullName>
    </submittedName>
</protein>
<feature type="region of interest" description="Disordered" evidence="1">
    <location>
        <begin position="46"/>
        <end position="83"/>
    </location>
</feature>
<evidence type="ECO:0000313" key="3">
    <source>
        <dbReference type="Proteomes" id="UP001268610"/>
    </source>
</evidence>
<evidence type="ECO:0000256" key="1">
    <source>
        <dbReference type="SAM" id="MobiDB-lite"/>
    </source>
</evidence>